<dbReference type="STRING" id="1774969.AUC69_15385"/>
<keyword evidence="3 8" id="KW-0479">Metal-binding</keyword>
<reference evidence="10 11" key="1">
    <citation type="journal article" date="2016" name="Environ. Microbiol.">
        <title>New Methyloceanibacter diversity from North Sea sediments includes methanotroph containing solely the soluble methane monooxygenase.</title>
        <authorList>
            <person name="Vekeman B."/>
            <person name="Kerckhof F.M."/>
            <person name="Cremers G."/>
            <person name="de Vos P."/>
            <person name="Vandamme P."/>
            <person name="Boon N."/>
            <person name="Op den Camp H.J."/>
            <person name="Heylen K."/>
        </authorList>
    </citation>
    <scope>NUCLEOTIDE SEQUENCE [LARGE SCALE GENOMIC DNA]</scope>
    <source>
        <strain evidence="10 11">R-67175</strain>
    </source>
</reference>
<dbReference type="Pfam" id="PF12804">
    <property type="entry name" value="NTP_transf_3"/>
    <property type="match status" value="1"/>
</dbReference>
<evidence type="ECO:0000259" key="9">
    <source>
        <dbReference type="Pfam" id="PF12804"/>
    </source>
</evidence>
<dbReference type="GO" id="GO:0061603">
    <property type="term" value="F:molybdenum cofactor guanylyltransferase activity"/>
    <property type="evidence" value="ECO:0007669"/>
    <property type="project" value="UniProtKB-EC"/>
</dbReference>
<evidence type="ECO:0000256" key="5">
    <source>
        <dbReference type="ARBA" id="ARBA00022842"/>
    </source>
</evidence>
<comment type="subunit">
    <text evidence="8">Monomer.</text>
</comment>
<dbReference type="CDD" id="cd02503">
    <property type="entry name" value="MobA"/>
    <property type="match status" value="1"/>
</dbReference>
<sequence length="213" mass="22389">MAVTRDIIGLVLAGGRSSRMGGGDKCLEPLRGRPLLGHVLARLRPQVASMIISANGDPARFASFGLPVVADSEPQFAGPLAGVEAGLAWTAANRPGVSWVVTVPGDTPFIPHDLVARLVDAGGDTGKMVVARSETGVHPVVGLWPVGMAGDLKTALAEVFRKVSRWAEMQGAAEAFFAPVEIDKRRVDPFFNINHPEDLAAAELLLAWEPGAA</sequence>
<evidence type="ECO:0000256" key="4">
    <source>
        <dbReference type="ARBA" id="ARBA00022741"/>
    </source>
</evidence>
<dbReference type="GO" id="GO:1902758">
    <property type="term" value="P:bis(molybdopterin guanine dinucleotide)molybdenum biosynthetic process"/>
    <property type="evidence" value="ECO:0007669"/>
    <property type="project" value="TreeGrafter"/>
</dbReference>
<evidence type="ECO:0000313" key="10">
    <source>
        <dbReference type="EMBL" id="ODR96149.1"/>
    </source>
</evidence>
<feature type="binding site" evidence="8">
    <location>
        <begin position="12"/>
        <end position="14"/>
    </location>
    <ligand>
        <name>GTP</name>
        <dbReference type="ChEBI" id="CHEBI:37565"/>
    </ligand>
</feature>
<comment type="catalytic activity">
    <reaction evidence="8">
        <text>Mo-molybdopterin + GTP + H(+) = Mo-molybdopterin guanine dinucleotide + diphosphate</text>
        <dbReference type="Rhea" id="RHEA:34243"/>
        <dbReference type="ChEBI" id="CHEBI:15378"/>
        <dbReference type="ChEBI" id="CHEBI:33019"/>
        <dbReference type="ChEBI" id="CHEBI:37565"/>
        <dbReference type="ChEBI" id="CHEBI:71302"/>
        <dbReference type="ChEBI" id="CHEBI:71310"/>
        <dbReference type="EC" id="2.7.7.77"/>
    </reaction>
</comment>
<evidence type="ECO:0000256" key="2">
    <source>
        <dbReference type="ARBA" id="ARBA00022679"/>
    </source>
</evidence>
<feature type="binding site" evidence="8">
    <location>
        <position position="106"/>
    </location>
    <ligand>
        <name>Mg(2+)</name>
        <dbReference type="ChEBI" id="CHEBI:18420"/>
    </ligand>
</feature>
<dbReference type="AlphaFoldDB" id="A0A1E3VRJ6"/>
<accession>A0A1E3VRJ6</accession>
<evidence type="ECO:0000256" key="7">
    <source>
        <dbReference type="ARBA" id="ARBA00023150"/>
    </source>
</evidence>
<organism evidence="10 11">
    <name type="scientific">Methyloceanibacter superfactus</name>
    <dbReference type="NCBI Taxonomy" id="1774969"/>
    <lineage>
        <taxon>Bacteria</taxon>
        <taxon>Pseudomonadati</taxon>
        <taxon>Pseudomonadota</taxon>
        <taxon>Alphaproteobacteria</taxon>
        <taxon>Hyphomicrobiales</taxon>
        <taxon>Hyphomicrobiaceae</taxon>
        <taxon>Methyloceanibacter</taxon>
    </lineage>
</organism>
<comment type="function">
    <text evidence="8">Transfers a GMP moiety from GTP to Mo-molybdopterin (Mo-MPT) cofactor (Moco or molybdenum cofactor) to form Mo-molybdopterin guanine dinucleotide (Mo-MGD) cofactor.</text>
</comment>
<dbReference type="EMBL" id="LPWF01000030">
    <property type="protein sequence ID" value="ODR96149.1"/>
    <property type="molecule type" value="Genomic_DNA"/>
</dbReference>
<dbReference type="InterPro" id="IPR029044">
    <property type="entry name" value="Nucleotide-diphossugar_trans"/>
</dbReference>
<comment type="subcellular location">
    <subcellularLocation>
        <location evidence="8">Cytoplasm</location>
    </subcellularLocation>
</comment>
<dbReference type="EC" id="2.7.7.77" evidence="8"/>
<dbReference type="Gene3D" id="3.90.550.10">
    <property type="entry name" value="Spore Coat Polysaccharide Biosynthesis Protein SpsA, Chain A"/>
    <property type="match status" value="1"/>
</dbReference>
<dbReference type="NCBIfam" id="TIGR02665">
    <property type="entry name" value="molyb_mobA"/>
    <property type="match status" value="1"/>
</dbReference>
<comment type="caution">
    <text evidence="8">Lacks conserved residue(s) required for the propagation of feature annotation.</text>
</comment>
<comment type="caution">
    <text evidence="10">The sequence shown here is derived from an EMBL/GenBank/DDBJ whole genome shotgun (WGS) entry which is preliminary data.</text>
</comment>
<dbReference type="PANTHER" id="PTHR19136">
    <property type="entry name" value="MOLYBDENUM COFACTOR GUANYLYLTRANSFERASE"/>
    <property type="match status" value="1"/>
</dbReference>
<dbReference type="GO" id="GO:0005525">
    <property type="term" value="F:GTP binding"/>
    <property type="evidence" value="ECO:0007669"/>
    <property type="project" value="UniProtKB-UniRule"/>
</dbReference>
<dbReference type="InterPro" id="IPR013482">
    <property type="entry name" value="Molybde_CF_guanTrfase"/>
</dbReference>
<evidence type="ECO:0000313" key="11">
    <source>
        <dbReference type="Proteomes" id="UP000094472"/>
    </source>
</evidence>
<keyword evidence="2 8" id="KW-0808">Transferase</keyword>
<dbReference type="GO" id="GO:0046872">
    <property type="term" value="F:metal ion binding"/>
    <property type="evidence" value="ECO:0007669"/>
    <property type="project" value="UniProtKB-KW"/>
</dbReference>
<comment type="domain">
    <text evidence="8">The N-terminal domain determines nucleotide recognition and specific binding, while the C-terminal domain determines the specific binding to the target protein.</text>
</comment>
<dbReference type="RefSeq" id="WP_069442450.1">
    <property type="nucleotide sequence ID" value="NZ_LPWF01000030.1"/>
</dbReference>
<proteinExistence type="inferred from homology"/>
<keyword evidence="11" id="KW-1185">Reference proteome</keyword>
<comment type="cofactor">
    <cofactor evidence="8">
        <name>Mg(2+)</name>
        <dbReference type="ChEBI" id="CHEBI:18420"/>
    </cofactor>
</comment>
<evidence type="ECO:0000256" key="6">
    <source>
        <dbReference type="ARBA" id="ARBA00023134"/>
    </source>
</evidence>
<evidence type="ECO:0000256" key="1">
    <source>
        <dbReference type="ARBA" id="ARBA00022490"/>
    </source>
</evidence>
<keyword evidence="4 8" id="KW-0547">Nucleotide-binding</keyword>
<evidence type="ECO:0000256" key="8">
    <source>
        <dbReference type="HAMAP-Rule" id="MF_00316"/>
    </source>
</evidence>
<gene>
    <name evidence="8" type="primary">mobA</name>
    <name evidence="10" type="ORF">AUC69_15385</name>
</gene>
<dbReference type="PANTHER" id="PTHR19136:SF81">
    <property type="entry name" value="MOLYBDENUM COFACTOR GUANYLYLTRANSFERASE"/>
    <property type="match status" value="1"/>
</dbReference>
<name>A0A1E3VRJ6_9HYPH</name>
<feature type="domain" description="MobA-like NTP transferase" evidence="9">
    <location>
        <begin position="9"/>
        <end position="158"/>
    </location>
</feature>
<protein>
    <recommendedName>
        <fullName evidence="8">Molybdenum cofactor guanylyltransferase</fullName>
        <shortName evidence="8">MoCo guanylyltransferase</shortName>
        <ecNumber evidence="8">2.7.7.77</ecNumber>
    </recommendedName>
    <alternativeName>
        <fullName evidence="8">GTP:molybdopterin guanylyltransferase</fullName>
    </alternativeName>
    <alternativeName>
        <fullName evidence="8">Mo-MPT guanylyltransferase</fullName>
    </alternativeName>
    <alternativeName>
        <fullName evidence="8">Molybdopterin guanylyltransferase</fullName>
    </alternativeName>
    <alternativeName>
        <fullName evidence="8">Molybdopterin-guanine dinucleotide synthase</fullName>
        <shortName evidence="8">MGD synthase</shortName>
    </alternativeName>
</protein>
<evidence type="ECO:0000256" key="3">
    <source>
        <dbReference type="ARBA" id="ARBA00022723"/>
    </source>
</evidence>
<dbReference type="InterPro" id="IPR025877">
    <property type="entry name" value="MobA-like_NTP_Trfase"/>
</dbReference>
<keyword evidence="1 8" id="KW-0963">Cytoplasm</keyword>
<dbReference type="OrthoDB" id="9788394at2"/>
<feature type="binding site" evidence="8">
    <location>
        <position position="71"/>
    </location>
    <ligand>
        <name>GTP</name>
        <dbReference type="ChEBI" id="CHEBI:37565"/>
    </ligand>
</feature>
<dbReference type="Proteomes" id="UP000094472">
    <property type="component" value="Unassembled WGS sequence"/>
</dbReference>
<feature type="binding site" evidence="8">
    <location>
        <position position="25"/>
    </location>
    <ligand>
        <name>GTP</name>
        <dbReference type="ChEBI" id="CHEBI:37565"/>
    </ligand>
</feature>
<dbReference type="GO" id="GO:0005737">
    <property type="term" value="C:cytoplasm"/>
    <property type="evidence" value="ECO:0007669"/>
    <property type="project" value="UniProtKB-SubCell"/>
</dbReference>
<comment type="similarity">
    <text evidence="8">Belongs to the MobA family.</text>
</comment>
<dbReference type="HAMAP" id="MF_00316">
    <property type="entry name" value="MobA"/>
    <property type="match status" value="1"/>
</dbReference>
<keyword evidence="7 8" id="KW-0501">Molybdenum cofactor biosynthesis</keyword>
<feature type="binding site" evidence="8">
    <location>
        <position position="106"/>
    </location>
    <ligand>
        <name>GTP</name>
        <dbReference type="ChEBI" id="CHEBI:37565"/>
    </ligand>
</feature>
<dbReference type="SUPFAM" id="SSF53448">
    <property type="entry name" value="Nucleotide-diphospho-sugar transferases"/>
    <property type="match status" value="1"/>
</dbReference>
<keyword evidence="5 8" id="KW-0460">Magnesium</keyword>
<keyword evidence="6 8" id="KW-0342">GTP-binding</keyword>